<dbReference type="PANTHER" id="PTHR30005">
    <property type="entry name" value="EXOPOLYPHOSPHATASE"/>
    <property type="match status" value="1"/>
</dbReference>
<dbReference type="OrthoDB" id="9793035at2"/>
<name>A0A401ZXH9_9CHLR</name>
<dbReference type="Pfam" id="PF21447">
    <property type="entry name" value="Ppx-GppA_III"/>
    <property type="match status" value="1"/>
</dbReference>
<sequence>MMMQESLGEISWQHYDQPTDEEMRLSGGLLVEDWPHARHVMQLASQLFDATQPLHKGKQRERQMLERAAFLHNTGMLVEARRHHKHSFRLIKEAPLPDFSESERYEIACIARYHRRALPSKEHEEYAVLSGAARKRVSTLAALLRVADALDYNHDGRVLRLASFLPACDKDIWTIQLWVRPLADLEVEMQHAYEKADLFEKMFHCKLRLMSQS</sequence>
<dbReference type="EMBL" id="BIFR01000001">
    <property type="protein sequence ID" value="GCE11550.1"/>
    <property type="molecule type" value="Genomic_DNA"/>
</dbReference>
<dbReference type="InterPro" id="IPR050273">
    <property type="entry name" value="GppA/Ppx_hydrolase"/>
</dbReference>
<dbReference type="RefSeq" id="WP_126579244.1">
    <property type="nucleotide sequence ID" value="NZ_BIFR01000001.1"/>
</dbReference>
<comment type="caution">
    <text evidence="3">The sequence shown here is derived from an EMBL/GenBank/DDBJ whole genome shotgun (WGS) entry which is preliminary data.</text>
</comment>
<proteinExistence type="inferred from homology"/>
<dbReference type="Gene3D" id="1.10.3210.10">
    <property type="entry name" value="Hypothetical protein af1432"/>
    <property type="match status" value="1"/>
</dbReference>
<reference evidence="4" key="1">
    <citation type="submission" date="2018-12" db="EMBL/GenBank/DDBJ databases">
        <title>Tengunoibacter tsumagoiensis gen. nov., sp. nov., Dictyobacter kobayashii sp. nov., D. alpinus sp. nov., and D. joshuensis sp. nov. and description of Dictyobacteraceae fam. nov. within the order Ktedonobacterales isolated from Tengu-no-mugimeshi.</title>
        <authorList>
            <person name="Wang C.M."/>
            <person name="Zheng Y."/>
            <person name="Sakai Y."/>
            <person name="Toyoda A."/>
            <person name="Minakuchi Y."/>
            <person name="Abe K."/>
            <person name="Yokota A."/>
            <person name="Yabe S."/>
        </authorList>
    </citation>
    <scope>NUCLEOTIDE SEQUENCE [LARGE SCALE GENOMIC DNA]</scope>
    <source>
        <strain evidence="4">Uno3</strain>
    </source>
</reference>
<protein>
    <recommendedName>
        <fullName evidence="2">Ppx/GppA phosphatase C-terminal domain-containing protein</fullName>
    </recommendedName>
</protein>
<dbReference type="Proteomes" id="UP000287352">
    <property type="component" value="Unassembled WGS sequence"/>
</dbReference>
<dbReference type="InterPro" id="IPR048950">
    <property type="entry name" value="Ppx_GppA_C"/>
</dbReference>
<dbReference type="AlphaFoldDB" id="A0A401ZXH9"/>
<evidence type="ECO:0000259" key="2">
    <source>
        <dbReference type="Pfam" id="PF21447"/>
    </source>
</evidence>
<evidence type="ECO:0000256" key="1">
    <source>
        <dbReference type="ARBA" id="ARBA00007125"/>
    </source>
</evidence>
<feature type="domain" description="Ppx/GppA phosphatase C-terminal" evidence="2">
    <location>
        <begin position="33"/>
        <end position="177"/>
    </location>
</feature>
<comment type="similarity">
    <text evidence="1">Belongs to the GppA/Ppx family.</text>
</comment>
<keyword evidence="4" id="KW-1185">Reference proteome</keyword>
<evidence type="ECO:0000313" key="4">
    <source>
        <dbReference type="Proteomes" id="UP000287352"/>
    </source>
</evidence>
<evidence type="ECO:0000313" key="3">
    <source>
        <dbReference type="EMBL" id="GCE11550.1"/>
    </source>
</evidence>
<dbReference type="PANTHER" id="PTHR30005:SF0">
    <property type="entry name" value="RETROGRADE REGULATION PROTEIN 2"/>
    <property type="match status" value="1"/>
</dbReference>
<gene>
    <name evidence="3" type="ORF">KTT_14090</name>
</gene>
<organism evidence="3 4">
    <name type="scientific">Tengunoibacter tsumagoiensis</name>
    <dbReference type="NCBI Taxonomy" id="2014871"/>
    <lineage>
        <taxon>Bacteria</taxon>
        <taxon>Bacillati</taxon>
        <taxon>Chloroflexota</taxon>
        <taxon>Ktedonobacteria</taxon>
        <taxon>Ktedonobacterales</taxon>
        <taxon>Dictyobacteraceae</taxon>
        <taxon>Tengunoibacter</taxon>
    </lineage>
</organism>
<dbReference type="SUPFAM" id="SSF109604">
    <property type="entry name" value="HD-domain/PDEase-like"/>
    <property type="match status" value="1"/>
</dbReference>
<accession>A0A401ZXH9</accession>